<dbReference type="InterPro" id="IPR010982">
    <property type="entry name" value="Lambda_DNA-bd_dom_sf"/>
</dbReference>
<dbReference type="GO" id="GO:0005829">
    <property type="term" value="C:cytosol"/>
    <property type="evidence" value="ECO:0007669"/>
    <property type="project" value="TreeGrafter"/>
</dbReference>
<evidence type="ECO:0000256" key="1">
    <source>
        <dbReference type="ARBA" id="ARBA00023125"/>
    </source>
</evidence>
<accession>A0A8J3GBN0</accession>
<evidence type="ECO:0000313" key="4">
    <source>
        <dbReference type="Proteomes" id="UP000642829"/>
    </source>
</evidence>
<dbReference type="SMART" id="SM00530">
    <property type="entry name" value="HTH_XRE"/>
    <property type="match status" value="1"/>
</dbReference>
<dbReference type="Proteomes" id="UP000642829">
    <property type="component" value="Unassembled WGS sequence"/>
</dbReference>
<dbReference type="EMBL" id="BMXG01000002">
    <property type="protein sequence ID" value="GHB92192.1"/>
    <property type="molecule type" value="Genomic_DNA"/>
</dbReference>
<dbReference type="Pfam" id="PF01381">
    <property type="entry name" value="HTH_3"/>
    <property type="match status" value="1"/>
</dbReference>
<dbReference type="RefSeq" id="WP_189511347.1">
    <property type="nucleotide sequence ID" value="NZ_BMXG01000002.1"/>
</dbReference>
<sequence length="178" mass="19947">MASNETTLDFSIVRDMRKRAGMTLEDVSKLCGITIAGLSKLERNQNMIELDTLYRLARVFGLSATDLLNLAESCSATKKDKDSYSSGPFHFDHIGFKGIDCFTATAKVGAKLSKPEAHGDEFEICWLKSGKLQINLPREKHLLEPGQALKFDAALEHTYEILEDSEITIIHLEKSHRF</sequence>
<dbReference type="AlphaFoldDB" id="A0A8J3GBN0"/>
<dbReference type="InterPro" id="IPR001387">
    <property type="entry name" value="Cro/C1-type_HTH"/>
</dbReference>
<dbReference type="InterPro" id="IPR014710">
    <property type="entry name" value="RmlC-like_jellyroll"/>
</dbReference>
<dbReference type="SUPFAM" id="SSF51182">
    <property type="entry name" value="RmlC-like cupins"/>
    <property type="match status" value="1"/>
</dbReference>
<dbReference type="InterPro" id="IPR050807">
    <property type="entry name" value="TransReg_Diox_bact_type"/>
</dbReference>
<dbReference type="InterPro" id="IPR011051">
    <property type="entry name" value="RmlC_Cupin_sf"/>
</dbReference>
<dbReference type="GO" id="GO:0003677">
    <property type="term" value="F:DNA binding"/>
    <property type="evidence" value="ECO:0007669"/>
    <property type="project" value="UniProtKB-KW"/>
</dbReference>
<gene>
    <name evidence="3" type="ORF">GCM10007047_04040</name>
</gene>
<reference evidence="3" key="1">
    <citation type="journal article" date="2014" name="Int. J. Syst. Evol. Microbiol.">
        <title>Complete genome sequence of Corynebacterium casei LMG S-19264T (=DSM 44701T), isolated from a smear-ripened cheese.</title>
        <authorList>
            <consortium name="US DOE Joint Genome Institute (JGI-PGF)"/>
            <person name="Walter F."/>
            <person name="Albersmeier A."/>
            <person name="Kalinowski J."/>
            <person name="Ruckert C."/>
        </authorList>
    </citation>
    <scope>NUCLEOTIDE SEQUENCE</scope>
    <source>
        <strain evidence="3">KCTC 12870</strain>
    </source>
</reference>
<dbReference type="PANTHER" id="PTHR46797">
    <property type="entry name" value="HTH-TYPE TRANSCRIPTIONAL REGULATOR"/>
    <property type="match status" value="1"/>
</dbReference>
<dbReference type="Gene3D" id="2.60.120.10">
    <property type="entry name" value="Jelly Rolls"/>
    <property type="match status" value="1"/>
</dbReference>
<dbReference type="PANTHER" id="PTHR46797:SF1">
    <property type="entry name" value="METHYLPHOSPHONATE SYNTHASE"/>
    <property type="match status" value="1"/>
</dbReference>
<dbReference type="Gene3D" id="1.10.260.40">
    <property type="entry name" value="lambda repressor-like DNA-binding domains"/>
    <property type="match status" value="1"/>
</dbReference>
<protein>
    <recommendedName>
        <fullName evidence="2">HTH cro/C1-type domain-containing protein</fullName>
    </recommendedName>
</protein>
<keyword evidence="1" id="KW-0238">DNA-binding</keyword>
<proteinExistence type="predicted"/>
<feature type="domain" description="HTH cro/C1-type" evidence="2">
    <location>
        <begin position="13"/>
        <end position="67"/>
    </location>
</feature>
<name>A0A8J3GBN0_9BACT</name>
<organism evidence="3 4">
    <name type="scientific">Cerasicoccus arenae</name>
    <dbReference type="NCBI Taxonomy" id="424488"/>
    <lineage>
        <taxon>Bacteria</taxon>
        <taxon>Pseudomonadati</taxon>
        <taxon>Verrucomicrobiota</taxon>
        <taxon>Opitutia</taxon>
        <taxon>Puniceicoccales</taxon>
        <taxon>Cerasicoccaceae</taxon>
        <taxon>Cerasicoccus</taxon>
    </lineage>
</organism>
<comment type="caution">
    <text evidence="3">The sequence shown here is derived from an EMBL/GenBank/DDBJ whole genome shotgun (WGS) entry which is preliminary data.</text>
</comment>
<keyword evidence="4" id="KW-1185">Reference proteome</keyword>
<dbReference type="SUPFAM" id="SSF47413">
    <property type="entry name" value="lambda repressor-like DNA-binding domains"/>
    <property type="match status" value="1"/>
</dbReference>
<evidence type="ECO:0000313" key="3">
    <source>
        <dbReference type="EMBL" id="GHB92192.1"/>
    </source>
</evidence>
<evidence type="ECO:0000259" key="2">
    <source>
        <dbReference type="PROSITE" id="PS50943"/>
    </source>
</evidence>
<dbReference type="PROSITE" id="PS50943">
    <property type="entry name" value="HTH_CROC1"/>
    <property type="match status" value="1"/>
</dbReference>
<dbReference type="CDD" id="cd02209">
    <property type="entry name" value="cupin_XRE_C"/>
    <property type="match status" value="1"/>
</dbReference>
<reference evidence="3" key="2">
    <citation type="submission" date="2020-09" db="EMBL/GenBank/DDBJ databases">
        <authorList>
            <person name="Sun Q."/>
            <person name="Kim S."/>
        </authorList>
    </citation>
    <scope>NUCLEOTIDE SEQUENCE</scope>
    <source>
        <strain evidence="3">KCTC 12870</strain>
    </source>
</reference>
<dbReference type="CDD" id="cd00093">
    <property type="entry name" value="HTH_XRE"/>
    <property type="match status" value="1"/>
</dbReference>
<dbReference type="GO" id="GO:0003700">
    <property type="term" value="F:DNA-binding transcription factor activity"/>
    <property type="evidence" value="ECO:0007669"/>
    <property type="project" value="TreeGrafter"/>
</dbReference>